<dbReference type="GO" id="GO:0004167">
    <property type="term" value="F:dopachrome isomerase activity"/>
    <property type="evidence" value="ECO:0007669"/>
    <property type="project" value="UniProtKB-EC"/>
</dbReference>
<keyword evidence="2" id="KW-0202">Cytokine</keyword>
<accession>A0A0S2TE81</accession>
<dbReference type="AlphaFoldDB" id="A0A0S2TE81"/>
<evidence type="ECO:0000256" key="2">
    <source>
        <dbReference type="ARBA" id="ARBA00022514"/>
    </source>
</evidence>
<evidence type="ECO:0000256" key="3">
    <source>
        <dbReference type="ARBA" id="ARBA00022525"/>
    </source>
</evidence>
<dbReference type="GO" id="GO:0005125">
    <property type="term" value="F:cytokine activity"/>
    <property type="evidence" value="ECO:0007669"/>
    <property type="project" value="UniProtKB-KW"/>
</dbReference>
<name>A0A0S2TE81_9GAMM</name>
<sequence>MPYLTLQTNQGIDANDMPAVLDALSKGVAAALGKSENYVMIALDSAKPMFFAGNDAPAAYVELKSLGLPEDQTTRFSEQLCSLVEAQIGVRRERIYINFGAPARHMWGWNGKTF</sequence>
<evidence type="ECO:0000256" key="10">
    <source>
        <dbReference type="ARBA" id="ARBA00041912"/>
    </source>
</evidence>
<protein>
    <recommendedName>
        <fullName evidence="11">L-dopachrome isomerase</fullName>
        <ecNumber evidence="8">5.3.2.1</ecNumber>
        <ecNumber evidence="7">5.3.3.12</ecNumber>
    </recommendedName>
    <alternativeName>
        <fullName evidence="9">L-dopachrome tautomerase</fullName>
    </alternativeName>
    <alternativeName>
        <fullName evidence="10">Phenylpyruvate tautomerase</fullName>
    </alternativeName>
</protein>
<keyword evidence="13" id="KW-1185">Reference proteome</keyword>
<dbReference type="GO" id="GO:0005615">
    <property type="term" value="C:extracellular space"/>
    <property type="evidence" value="ECO:0007669"/>
    <property type="project" value="UniProtKB-KW"/>
</dbReference>
<organism evidence="12 13">
    <name type="scientific">Candidatus Tenderia electrophaga</name>
    <dbReference type="NCBI Taxonomy" id="1748243"/>
    <lineage>
        <taxon>Bacteria</taxon>
        <taxon>Pseudomonadati</taxon>
        <taxon>Pseudomonadota</taxon>
        <taxon>Gammaproteobacteria</taxon>
        <taxon>Candidatus Tenderiales</taxon>
        <taxon>Candidatus Tenderiaceae</taxon>
        <taxon>Candidatus Tenderia</taxon>
    </lineage>
</organism>
<evidence type="ECO:0000256" key="8">
    <source>
        <dbReference type="ARBA" id="ARBA00039086"/>
    </source>
</evidence>
<gene>
    <name evidence="12" type="ORF">Tel_09965</name>
</gene>
<dbReference type="STRING" id="1748243.Tel_09965"/>
<comment type="subcellular location">
    <subcellularLocation>
        <location evidence="1">Secreted</location>
    </subcellularLocation>
</comment>
<dbReference type="KEGG" id="tee:Tel_09965"/>
<comment type="catalytic activity">
    <reaction evidence="6">
        <text>L-dopachrome = 5,6-dihydroxyindole-2-carboxylate</text>
        <dbReference type="Rhea" id="RHEA:13041"/>
        <dbReference type="ChEBI" id="CHEBI:16875"/>
        <dbReference type="ChEBI" id="CHEBI:57509"/>
        <dbReference type="EC" id="5.3.3.12"/>
    </reaction>
</comment>
<evidence type="ECO:0000313" key="13">
    <source>
        <dbReference type="Proteomes" id="UP000055136"/>
    </source>
</evidence>
<dbReference type="EMBL" id="CP013099">
    <property type="protein sequence ID" value="ALP53448.1"/>
    <property type="molecule type" value="Genomic_DNA"/>
</dbReference>
<comment type="catalytic activity">
    <reaction evidence="5">
        <text>3-phenylpyruvate = enol-phenylpyruvate</text>
        <dbReference type="Rhea" id="RHEA:17097"/>
        <dbReference type="ChEBI" id="CHEBI:16815"/>
        <dbReference type="ChEBI" id="CHEBI:18005"/>
        <dbReference type="EC" id="5.3.2.1"/>
    </reaction>
</comment>
<keyword evidence="4" id="KW-0413">Isomerase</keyword>
<evidence type="ECO:0000256" key="6">
    <source>
        <dbReference type="ARBA" id="ARBA00036823"/>
    </source>
</evidence>
<dbReference type="PANTHER" id="PTHR11954">
    <property type="entry name" value="D-DOPACHROME DECARBOXYLASE"/>
    <property type="match status" value="1"/>
</dbReference>
<dbReference type="EC" id="5.3.3.12" evidence="7"/>
<evidence type="ECO:0000256" key="5">
    <source>
        <dbReference type="ARBA" id="ARBA00036735"/>
    </source>
</evidence>
<dbReference type="Proteomes" id="UP000055136">
    <property type="component" value="Chromosome"/>
</dbReference>
<dbReference type="InterPro" id="IPR014347">
    <property type="entry name" value="Tautomerase/MIF_sf"/>
</dbReference>
<evidence type="ECO:0000256" key="1">
    <source>
        <dbReference type="ARBA" id="ARBA00004613"/>
    </source>
</evidence>
<evidence type="ECO:0000256" key="11">
    <source>
        <dbReference type="ARBA" id="ARBA00042730"/>
    </source>
</evidence>
<reference evidence="12" key="1">
    <citation type="submission" date="2015-10" db="EMBL/GenBank/DDBJ databases">
        <title>Description of Candidatus Tenderia electrophaga gen. nov, sp. nov., an Uncultivated Electroautotroph from a Biocathode Enrichment.</title>
        <authorList>
            <person name="Eddie B.J."/>
            <person name="Malanoski A.P."/>
            <person name="Wang Z."/>
            <person name="Hall R.J."/>
            <person name="Oh S.D."/>
            <person name="Heiner C."/>
            <person name="Lin B."/>
            <person name="Strycharz-Glaven S.M."/>
        </authorList>
    </citation>
    <scope>NUCLEOTIDE SEQUENCE [LARGE SCALE GENOMIC DNA]</scope>
    <source>
        <strain evidence="12">NRL1</strain>
    </source>
</reference>
<dbReference type="PANTHER" id="PTHR11954:SF6">
    <property type="entry name" value="MACROPHAGE MIGRATION INHIBITORY FACTOR"/>
    <property type="match status" value="1"/>
</dbReference>
<dbReference type="Gene3D" id="3.30.429.10">
    <property type="entry name" value="Macrophage Migration Inhibitory Factor"/>
    <property type="match status" value="1"/>
</dbReference>
<dbReference type="GO" id="GO:0050178">
    <property type="term" value="F:phenylpyruvate tautomerase activity"/>
    <property type="evidence" value="ECO:0007669"/>
    <property type="project" value="UniProtKB-EC"/>
</dbReference>
<evidence type="ECO:0000256" key="7">
    <source>
        <dbReference type="ARBA" id="ARBA00038932"/>
    </source>
</evidence>
<proteinExistence type="predicted"/>
<evidence type="ECO:0000313" key="12">
    <source>
        <dbReference type="EMBL" id="ALP53448.1"/>
    </source>
</evidence>
<dbReference type="InterPro" id="IPR001398">
    <property type="entry name" value="Macrophage_inhib_fac"/>
</dbReference>
<dbReference type="Pfam" id="PF01187">
    <property type="entry name" value="MIF"/>
    <property type="match status" value="1"/>
</dbReference>
<dbReference type="EC" id="5.3.2.1" evidence="8"/>
<dbReference type="SUPFAM" id="SSF55331">
    <property type="entry name" value="Tautomerase/MIF"/>
    <property type="match status" value="1"/>
</dbReference>
<keyword evidence="3" id="KW-0964">Secreted</keyword>
<evidence type="ECO:0000256" key="4">
    <source>
        <dbReference type="ARBA" id="ARBA00023235"/>
    </source>
</evidence>
<evidence type="ECO:0000256" key="9">
    <source>
        <dbReference type="ARBA" id="ARBA00041631"/>
    </source>
</evidence>